<accession>A0A6D2HQ39</accession>
<dbReference type="OrthoDB" id="1108411at2759"/>
<keyword evidence="3" id="KW-1185">Reference proteome</keyword>
<feature type="compositionally biased region" description="Low complexity" evidence="1">
    <location>
        <begin position="91"/>
        <end position="106"/>
    </location>
</feature>
<comment type="caution">
    <text evidence="2">The sequence shown here is derived from an EMBL/GenBank/DDBJ whole genome shotgun (WGS) entry which is preliminary data.</text>
</comment>
<organism evidence="2 3">
    <name type="scientific">Microthlaspi erraticum</name>
    <dbReference type="NCBI Taxonomy" id="1685480"/>
    <lineage>
        <taxon>Eukaryota</taxon>
        <taxon>Viridiplantae</taxon>
        <taxon>Streptophyta</taxon>
        <taxon>Embryophyta</taxon>
        <taxon>Tracheophyta</taxon>
        <taxon>Spermatophyta</taxon>
        <taxon>Magnoliopsida</taxon>
        <taxon>eudicotyledons</taxon>
        <taxon>Gunneridae</taxon>
        <taxon>Pentapetalae</taxon>
        <taxon>rosids</taxon>
        <taxon>malvids</taxon>
        <taxon>Brassicales</taxon>
        <taxon>Brassicaceae</taxon>
        <taxon>Coluteocarpeae</taxon>
        <taxon>Microthlaspi</taxon>
    </lineage>
</organism>
<feature type="compositionally biased region" description="Basic and acidic residues" evidence="1">
    <location>
        <begin position="45"/>
        <end position="55"/>
    </location>
</feature>
<name>A0A6D2HQ39_9BRAS</name>
<dbReference type="EMBL" id="CACVBM020000333">
    <property type="protein sequence ID" value="CAA7017923.1"/>
    <property type="molecule type" value="Genomic_DNA"/>
</dbReference>
<dbReference type="AlphaFoldDB" id="A0A6D2HQ39"/>
<evidence type="ECO:0000256" key="1">
    <source>
        <dbReference type="SAM" id="MobiDB-lite"/>
    </source>
</evidence>
<evidence type="ECO:0000313" key="3">
    <source>
        <dbReference type="Proteomes" id="UP000467841"/>
    </source>
</evidence>
<sequence length="201" mass="23425">MIQCLALHDVYSQPQQSSRQRREEILNERRAYDATHGYSDIEGDDMPKPHVPEPEENEEVYRVNLDDDIHIDFNDTLRASTGRSEERSRRGNNSQSSGRRGSSSHSTVKRGSGSNRSTANLRRHSFETTIQDTFTGFQEFQRQSLQQLRLGGFEQDDYDKFKKAEAIFCALNLPKNTPFYWTCLNTLKEMVFWRKYFIDIG</sequence>
<feature type="region of interest" description="Disordered" evidence="1">
    <location>
        <begin position="29"/>
        <end position="55"/>
    </location>
</feature>
<gene>
    <name evidence="2" type="ORF">MERR_LOCUS5158</name>
</gene>
<proteinExistence type="predicted"/>
<reference evidence="2" key="1">
    <citation type="submission" date="2020-01" db="EMBL/GenBank/DDBJ databases">
        <authorList>
            <person name="Mishra B."/>
        </authorList>
    </citation>
    <scope>NUCLEOTIDE SEQUENCE [LARGE SCALE GENOMIC DNA]</scope>
</reference>
<protein>
    <submittedName>
        <fullName evidence="2">Uncharacterized protein</fullName>
    </submittedName>
</protein>
<feature type="region of interest" description="Disordered" evidence="1">
    <location>
        <begin position="77"/>
        <end position="124"/>
    </location>
</feature>
<dbReference type="Proteomes" id="UP000467841">
    <property type="component" value="Unassembled WGS sequence"/>
</dbReference>
<evidence type="ECO:0000313" key="2">
    <source>
        <dbReference type="EMBL" id="CAA7017923.1"/>
    </source>
</evidence>